<dbReference type="PANTHER" id="PTHR42305">
    <property type="entry name" value="MEMBRANE PROTEIN RV1733C-RELATED"/>
    <property type="match status" value="1"/>
</dbReference>
<dbReference type="PROSITE" id="PS51257">
    <property type="entry name" value="PROKAR_LIPOPROTEIN"/>
    <property type="match status" value="1"/>
</dbReference>
<dbReference type="RefSeq" id="WP_073457830.1">
    <property type="nucleotide sequence ID" value="NZ_FRAP01000011.1"/>
</dbReference>
<accession>A0A1M6V0C8</accession>
<keyword evidence="1" id="KW-1133">Transmembrane helix</keyword>
<evidence type="ECO:0000256" key="2">
    <source>
        <dbReference type="SAM" id="SignalP"/>
    </source>
</evidence>
<dbReference type="InterPro" id="IPR039708">
    <property type="entry name" value="MT1774/Rv1733c-like"/>
</dbReference>
<keyword evidence="1" id="KW-0812">Transmembrane</keyword>
<keyword evidence="1" id="KW-0472">Membrane</keyword>
<feature type="transmembrane region" description="Helical" evidence="1">
    <location>
        <begin position="135"/>
        <end position="156"/>
    </location>
</feature>
<dbReference type="OrthoDB" id="3579868at2"/>
<evidence type="ECO:0008006" key="5">
    <source>
        <dbReference type="Google" id="ProtNLM"/>
    </source>
</evidence>
<reference evidence="3 4" key="1">
    <citation type="submission" date="2016-11" db="EMBL/GenBank/DDBJ databases">
        <authorList>
            <person name="Jaros S."/>
            <person name="Januszkiewicz K."/>
            <person name="Wedrychowicz H."/>
        </authorList>
    </citation>
    <scope>NUCLEOTIDE SEQUENCE [LARGE SCALE GENOMIC DNA]</scope>
    <source>
        <strain evidence="3 4">DSM 43832</strain>
    </source>
</reference>
<name>A0A1M6V0C8_PSETH</name>
<dbReference type="STRING" id="1848.SAMN05443637_111118"/>
<evidence type="ECO:0000313" key="3">
    <source>
        <dbReference type="EMBL" id="SHK74861.1"/>
    </source>
</evidence>
<evidence type="ECO:0000313" key="4">
    <source>
        <dbReference type="Proteomes" id="UP000184363"/>
    </source>
</evidence>
<proteinExistence type="predicted"/>
<dbReference type="PANTHER" id="PTHR42305:SF1">
    <property type="entry name" value="MEMBRANE PROTEIN RV1733C-RELATED"/>
    <property type="match status" value="1"/>
</dbReference>
<dbReference type="EMBL" id="FRAP01000011">
    <property type="protein sequence ID" value="SHK74861.1"/>
    <property type="molecule type" value="Genomic_DNA"/>
</dbReference>
<dbReference type="AlphaFoldDB" id="A0A1M6V0C8"/>
<organism evidence="3 4">
    <name type="scientific">Pseudonocardia thermophila</name>
    <dbReference type="NCBI Taxonomy" id="1848"/>
    <lineage>
        <taxon>Bacteria</taxon>
        <taxon>Bacillati</taxon>
        <taxon>Actinomycetota</taxon>
        <taxon>Actinomycetes</taxon>
        <taxon>Pseudonocardiales</taxon>
        <taxon>Pseudonocardiaceae</taxon>
        <taxon>Pseudonocardia</taxon>
    </lineage>
</organism>
<keyword evidence="4" id="KW-1185">Reference proteome</keyword>
<keyword evidence="2" id="KW-0732">Signal</keyword>
<gene>
    <name evidence="3" type="ORF">SAMN05443637_111118</name>
</gene>
<protein>
    <recommendedName>
        <fullName evidence="5">Transmembrane protein</fullName>
    </recommendedName>
</protein>
<sequence length="184" mass="19770">MADRNPLRRSTDVLQSRIGAALIALAAAAACAAIPIGVDVHQDMAEKAAQAQATYKLVTAQVLESTTVVLNPSAAARPQTYAAVRWQTDDGTPQQGYSIVPATKEAGEPVEMWLDQDGHPARPPLTATDAVLCGIVAGLGTIAVAWSVLALCWLGIQRLAFAVNSRRWAEEWAAVEPLWRREFR</sequence>
<feature type="chain" id="PRO_5038521624" description="Transmembrane protein" evidence="2">
    <location>
        <begin position="33"/>
        <end position="184"/>
    </location>
</feature>
<feature type="signal peptide" evidence="2">
    <location>
        <begin position="1"/>
        <end position="32"/>
    </location>
</feature>
<dbReference type="Proteomes" id="UP000184363">
    <property type="component" value="Unassembled WGS sequence"/>
</dbReference>
<evidence type="ECO:0000256" key="1">
    <source>
        <dbReference type="SAM" id="Phobius"/>
    </source>
</evidence>